<feature type="transmembrane region" description="Helical" evidence="3">
    <location>
        <begin position="87"/>
        <end position="111"/>
    </location>
</feature>
<sequence>MHIYGDCDPDVCCLDGSEQLWVGMPAWYVAACRANVKSGAIMSALSDTEIQREIGISNPLHRLKLRLAIQEMVSLTSPSAPLTSRTICLYFAVVFQAIACGIHYLASVFLVQTPNFVCSVPGNITDVLYHNISGSSLESILPVVKPAGGPLVVRTSEGEQWELSRCRFALRIDPQDFTYDFNGNKTNKECSGNFVYDHSEVHQSIVTEWDLVCEKEWLAKMCQPTFMLGVLIGALLFGDIADR</sequence>
<dbReference type="Proteomes" id="UP001476798">
    <property type="component" value="Unassembled WGS sequence"/>
</dbReference>
<evidence type="ECO:0000256" key="1">
    <source>
        <dbReference type="ARBA" id="ARBA00022737"/>
    </source>
</evidence>
<protein>
    <recommendedName>
        <fullName evidence="4">SAM domain-containing protein</fullName>
    </recommendedName>
</protein>
<organism evidence="5 6">
    <name type="scientific">Goodea atripinnis</name>
    <dbReference type="NCBI Taxonomy" id="208336"/>
    <lineage>
        <taxon>Eukaryota</taxon>
        <taxon>Metazoa</taxon>
        <taxon>Chordata</taxon>
        <taxon>Craniata</taxon>
        <taxon>Vertebrata</taxon>
        <taxon>Euteleostomi</taxon>
        <taxon>Actinopterygii</taxon>
        <taxon>Neopterygii</taxon>
        <taxon>Teleostei</taxon>
        <taxon>Neoteleostei</taxon>
        <taxon>Acanthomorphata</taxon>
        <taxon>Ovalentaria</taxon>
        <taxon>Atherinomorphae</taxon>
        <taxon>Cyprinodontiformes</taxon>
        <taxon>Goodeidae</taxon>
        <taxon>Goodea</taxon>
    </lineage>
</organism>
<evidence type="ECO:0000313" key="6">
    <source>
        <dbReference type="Proteomes" id="UP001476798"/>
    </source>
</evidence>
<name>A0ABV0MEN3_9TELE</name>
<dbReference type="PANTHER" id="PTHR12587:SF6">
    <property type="entry name" value="LIPRIN-ALPHA-2"/>
    <property type="match status" value="1"/>
</dbReference>
<accession>A0ABV0MEN3</accession>
<keyword evidence="3" id="KW-1133">Transmembrane helix</keyword>
<dbReference type="EMBL" id="JAHRIO010000118">
    <property type="protein sequence ID" value="MEQ2157577.1"/>
    <property type="molecule type" value="Genomic_DNA"/>
</dbReference>
<keyword evidence="6" id="KW-1185">Reference proteome</keyword>
<dbReference type="InterPro" id="IPR029515">
    <property type="entry name" value="Liprin"/>
</dbReference>
<dbReference type="Gene3D" id="1.10.150.50">
    <property type="entry name" value="Transcription Factor, Ets-1"/>
    <property type="match status" value="1"/>
</dbReference>
<keyword evidence="3" id="KW-0812">Transmembrane</keyword>
<dbReference type="SUPFAM" id="SSF47769">
    <property type="entry name" value="SAM/Pointed domain"/>
    <property type="match status" value="1"/>
</dbReference>
<dbReference type="InterPro" id="IPR001660">
    <property type="entry name" value="SAM"/>
</dbReference>
<dbReference type="PANTHER" id="PTHR12587">
    <property type="entry name" value="LAR INTERACTING PROTEIN LIP -RELATED PROTEIN"/>
    <property type="match status" value="1"/>
</dbReference>
<evidence type="ECO:0000259" key="4">
    <source>
        <dbReference type="PROSITE" id="PS50105"/>
    </source>
</evidence>
<keyword evidence="3" id="KW-0472">Membrane</keyword>
<evidence type="ECO:0000256" key="2">
    <source>
        <dbReference type="ARBA" id="ARBA00023054"/>
    </source>
</evidence>
<dbReference type="InterPro" id="IPR013761">
    <property type="entry name" value="SAM/pointed_sf"/>
</dbReference>
<gene>
    <name evidence="5" type="ORF">GOODEAATRI_003157</name>
</gene>
<dbReference type="PROSITE" id="PS50105">
    <property type="entry name" value="SAM_DOMAIN"/>
    <property type="match status" value="1"/>
</dbReference>
<keyword evidence="2" id="KW-0175">Coiled coil</keyword>
<feature type="domain" description="SAM" evidence="4">
    <location>
        <begin position="18"/>
        <end position="75"/>
    </location>
</feature>
<proteinExistence type="predicted"/>
<evidence type="ECO:0000256" key="3">
    <source>
        <dbReference type="SAM" id="Phobius"/>
    </source>
</evidence>
<comment type="caution">
    <text evidence="5">The sequence shown here is derived from an EMBL/GenBank/DDBJ whole genome shotgun (WGS) entry which is preliminary data.</text>
</comment>
<reference evidence="5 6" key="1">
    <citation type="submission" date="2021-06" db="EMBL/GenBank/DDBJ databases">
        <authorList>
            <person name="Palmer J.M."/>
        </authorList>
    </citation>
    <scope>NUCLEOTIDE SEQUENCE [LARGE SCALE GENOMIC DNA]</scope>
    <source>
        <strain evidence="5 6">GA_2019</strain>
        <tissue evidence="5">Muscle</tissue>
    </source>
</reference>
<evidence type="ECO:0000313" key="5">
    <source>
        <dbReference type="EMBL" id="MEQ2157577.1"/>
    </source>
</evidence>
<keyword evidence="1" id="KW-0677">Repeat</keyword>